<organism evidence="1 2">
    <name type="scientific">Elysia crispata</name>
    <name type="common">lettuce slug</name>
    <dbReference type="NCBI Taxonomy" id="231223"/>
    <lineage>
        <taxon>Eukaryota</taxon>
        <taxon>Metazoa</taxon>
        <taxon>Spiralia</taxon>
        <taxon>Lophotrochozoa</taxon>
        <taxon>Mollusca</taxon>
        <taxon>Gastropoda</taxon>
        <taxon>Heterobranchia</taxon>
        <taxon>Euthyneura</taxon>
        <taxon>Panpulmonata</taxon>
        <taxon>Sacoglossa</taxon>
        <taxon>Placobranchoidea</taxon>
        <taxon>Plakobranchidae</taxon>
        <taxon>Elysia</taxon>
    </lineage>
</organism>
<comment type="caution">
    <text evidence="1">The sequence shown here is derived from an EMBL/GenBank/DDBJ whole genome shotgun (WGS) entry which is preliminary data.</text>
</comment>
<evidence type="ECO:0000313" key="2">
    <source>
        <dbReference type="Proteomes" id="UP001283361"/>
    </source>
</evidence>
<keyword evidence="2" id="KW-1185">Reference proteome</keyword>
<name>A0AAE0XE48_9GAST</name>
<dbReference type="AlphaFoldDB" id="A0AAE0XE48"/>
<dbReference type="EMBL" id="JAWDGP010008107">
    <property type="protein sequence ID" value="KAK3690700.1"/>
    <property type="molecule type" value="Genomic_DNA"/>
</dbReference>
<protein>
    <submittedName>
        <fullName evidence="1">Uncharacterized protein</fullName>
    </submittedName>
</protein>
<gene>
    <name evidence="1" type="ORF">RRG08_061141</name>
</gene>
<dbReference type="Proteomes" id="UP001283361">
    <property type="component" value="Unassembled WGS sequence"/>
</dbReference>
<reference evidence="1" key="1">
    <citation type="journal article" date="2023" name="G3 (Bethesda)">
        <title>A reference genome for the long-term kleptoplast-retaining sea slug Elysia crispata morphotype clarki.</title>
        <authorList>
            <person name="Eastman K.E."/>
            <person name="Pendleton A.L."/>
            <person name="Shaikh M.A."/>
            <person name="Suttiyut T."/>
            <person name="Ogas R."/>
            <person name="Tomko P."/>
            <person name="Gavelis G."/>
            <person name="Widhalm J.R."/>
            <person name="Wisecaver J.H."/>
        </authorList>
    </citation>
    <scope>NUCLEOTIDE SEQUENCE</scope>
    <source>
        <strain evidence="1">ECLA1</strain>
    </source>
</reference>
<evidence type="ECO:0000313" key="1">
    <source>
        <dbReference type="EMBL" id="KAK3690700.1"/>
    </source>
</evidence>
<accession>A0AAE0XE48</accession>
<sequence>MHDPPLTPASSFYYLLESLRGRENNKNSRSFCFQKLIDTRSGRSDKGECRLGGSIKLVRADLHRGGSWLVWLGGKEGKGKQKEMRVGWEGASRVCCGMVLKPSRRLCCGAIASKSSVLWCGAKTIKETVLWCYSQQVVCGVVCFGAIPCKASCCGVVWCFRQQGKCGVVWFVVVL</sequence>
<proteinExistence type="predicted"/>